<evidence type="ECO:0000259" key="4">
    <source>
        <dbReference type="PROSITE" id="PS50097"/>
    </source>
</evidence>
<dbReference type="Pfam" id="PF24681">
    <property type="entry name" value="Kelch_KLHDC2_KLHL20_DRC7"/>
    <property type="match status" value="1"/>
</dbReference>
<gene>
    <name evidence="5" type="ORF">ACJMK2_015791</name>
</gene>
<dbReference type="PANTHER" id="PTHR45632">
    <property type="entry name" value="LD33804P"/>
    <property type="match status" value="1"/>
</dbReference>
<reference evidence="5 6" key="1">
    <citation type="submission" date="2024-11" db="EMBL/GenBank/DDBJ databases">
        <title>Chromosome-level genome assembly of the freshwater bivalve Anodonta woodiana.</title>
        <authorList>
            <person name="Chen X."/>
        </authorList>
    </citation>
    <scope>NUCLEOTIDE SEQUENCE [LARGE SCALE GENOMIC DNA]</scope>
    <source>
        <strain evidence="5">MN2024</strain>
        <tissue evidence="5">Gills</tissue>
    </source>
</reference>
<evidence type="ECO:0000313" key="5">
    <source>
        <dbReference type="EMBL" id="KAL3852107.1"/>
    </source>
</evidence>
<feature type="region of interest" description="Disordered" evidence="3">
    <location>
        <begin position="1"/>
        <end position="21"/>
    </location>
</feature>
<dbReference type="SMART" id="SM00612">
    <property type="entry name" value="Kelch"/>
    <property type="match status" value="4"/>
</dbReference>
<dbReference type="SUPFAM" id="SSF54695">
    <property type="entry name" value="POZ domain"/>
    <property type="match status" value="1"/>
</dbReference>
<evidence type="ECO:0000256" key="1">
    <source>
        <dbReference type="ARBA" id="ARBA00022441"/>
    </source>
</evidence>
<feature type="compositionally biased region" description="Acidic residues" evidence="3">
    <location>
        <begin position="11"/>
        <end position="21"/>
    </location>
</feature>
<dbReference type="EMBL" id="JBJQND010000015">
    <property type="protein sequence ID" value="KAL3852106.1"/>
    <property type="molecule type" value="Genomic_DNA"/>
</dbReference>
<dbReference type="SMART" id="SM00225">
    <property type="entry name" value="BTB"/>
    <property type="match status" value="1"/>
</dbReference>
<evidence type="ECO:0000313" key="6">
    <source>
        <dbReference type="Proteomes" id="UP001634394"/>
    </source>
</evidence>
<dbReference type="PANTHER" id="PTHR45632:SF3">
    <property type="entry name" value="KELCH-LIKE PROTEIN 32"/>
    <property type="match status" value="1"/>
</dbReference>
<feature type="domain" description="BTB" evidence="4">
    <location>
        <begin position="64"/>
        <end position="131"/>
    </location>
</feature>
<dbReference type="Pfam" id="PF07707">
    <property type="entry name" value="BACK"/>
    <property type="match status" value="1"/>
</dbReference>
<dbReference type="Gene3D" id="3.30.710.10">
    <property type="entry name" value="Potassium Channel Kv1.1, Chain A"/>
    <property type="match status" value="1"/>
</dbReference>
<keyword evidence="1" id="KW-0880">Kelch repeat</keyword>
<evidence type="ECO:0000256" key="2">
    <source>
        <dbReference type="ARBA" id="ARBA00022737"/>
    </source>
</evidence>
<dbReference type="CDD" id="cd18186">
    <property type="entry name" value="BTB_POZ_ZBTB_KLHL-like"/>
    <property type="match status" value="1"/>
</dbReference>
<keyword evidence="2" id="KW-0677">Repeat</keyword>
<dbReference type="Pfam" id="PF00651">
    <property type="entry name" value="BTB"/>
    <property type="match status" value="1"/>
</dbReference>
<dbReference type="InterPro" id="IPR015915">
    <property type="entry name" value="Kelch-typ_b-propeller"/>
</dbReference>
<dbReference type="SUPFAM" id="SSF117281">
    <property type="entry name" value="Kelch motif"/>
    <property type="match status" value="1"/>
</dbReference>
<dbReference type="PIRSF" id="PIRSF037037">
    <property type="entry name" value="Kelch-like_protein_gigaxonin"/>
    <property type="match status" value="1"/>
</dbReference>
<dbReference type="EMBL" id="JBJQND010000015">
    <property type="protein sequence ID" value="KAL3852105.1"/>
    <property type="molecule type" value="Genomic_DNA"/>
</dbReference>
<dbReference type="Gene3D" id="1.25.40.420">
    <property type="match status" value="1"/>
</dbReference>
<dbReference type="InterPro" id="IPR011705">
    <property type="entry name" value="BACK"/>
</dbReference>
<dbReference type="AlphaFoldDB" id="A0ABD3URJ5"/>
<proteinExistence type="predicted"/>
<name>A0ABD3URJ5_SINWO</name>
<evidence type="ECO:0000256" key="3">
    <source>
        <dbReference type="SAM" id="MobiDB-lite"/>
    </source>
</evidence>
<dbReference type="Gene3D" id="2.120.10.80">
    <property type="entry name" value="Kelch-type beta propeller"/>
    <property type="match status" value="1"/>
</dbReference>
<protein>
    <recommendedName>
        <fullName evidence="4">BTB domain-containing protein</fullName>
    </recommendedName>
</protein>
<sequence>MATSGDFSIDGTEEIPPEELDGDVFDIAQEPEPTMEFMYISENKVKYTNPKYKKVEARMYDCNCDVKLRVGDTGFKAHRSVLSEASDYFAAMFTVDMKEKEQPEIELKEMSPKGFTAILEYFYHGILTLEPQNIEDILEAARFFHVDWIIEMCSDFLVRHLSWNDYSKVMYLTDRFILGDLRLEIFQFIGQNFENLTKEDKFYENASEELLLQFLMEYLYVDVSEKYILDVIVKWVKQDEGRRKEHLLPLLRQIRFPLLDIEELDDLPAEVLEYLEIRNEVEEAKKYALDLSSQCLKNDDKYLARGSRSVIIILSFTEEGNAVVYKEPENDNLFVEQLAQTGLDVDYSSTSQAGIGNFLYAVGGYSDAYTSSDRTFRYDPRLREWTEVAPMKQARVSFAICSSDRRLYVFGGMLHTVGENGEEEKILSEVEMYVPEENCWKSLKQLPYGTFDQSAVYWNNTVYITGGISGDPTHSVPLSAAFCLPLDGDEWQPLPDMTSPRQGHSMTPLNGRLYVLGGYTASLYSGFSDSLENELLDLETKQWTKIKTTPATFGHLYRSVALLDKKIYFLCGLVQASLNSYDTETDEMEEGVIIGANVQKAASIKVAYPYT</sequence>
<dbReference type="InterPro" id="IPR006652">
    <property type="entry name" value="Kelch_1"/>
</dbReference>
<dbReference type="PROSITE" id="PS50097">
    <property type="entry name" value="BTB"/>
    <property type="match status" value="1"/>
</dbReference>
<dbReference type="SMART" id="SM00875">
    <property type="entry name" value="BACK"/>
    <property type="match status" value="1"/>
</dbReference>
<organism evidence="5 6">
    <name type="scientific">Sinanodonta woodiana</name>
    <name type="common">Chinese pond mussel</name>
    <name type="synonym">Anodonta woodiana</name>
    <dbReference type="NCBI Taxonomy" id="1069815"/>
    <lineage>
        <taxon>Eukaryota</taxon>
        <taxon>Metazoa</taxon>
        <taxon>Spiralia</taxon>
        <taxon>Lophotrochozoa</taxon>
        <taxon>Mollusca</taxon>
        <taxon>Bivalvia</taxon>
        <taxon>Autobranchia</taxon>
        <taxon>Heteroconchia</taxon>
        <taxon>Palaeoheterodonta</taxon>
        <taxon>Unionida</taxon>
        <taxon>Unionoidea</taxon>
        <taxon>Unionidae</taxon>
        <taxon>Unioninae</taxon>
        <taxon>Sinanodonta</taxon>
    </lineage>
</organism>
<dbReference type="Proteomes" id="UP001634394">
    <property type="component" value="Unassembled WGS sequence"/>
</dbReference>
<dbReference type="InterPro" id="IPR000210">
    <property type="entry name" value="BTB/POZ_dom"/>
</dbReference>
<dbReference type="InterPro" id="IPR017096">
    <property type="entry name" value="BTB-kelch_protein"/>
</dbReference>
<comment type="caution">
    <text evidence="5">The sequence shown here is derived from an EMBL/GenBank/DDBJ whole genome shotgun (WGS) entry which is preliminary data.</text>
</comment>
<accession>A0ABD3URJ5</accession>
<keyword evidence="6" id="KW-1185">Reference proteome</keyword>
<dbReference type="EMBL" id="JBJQND010000015">
    <property type="protein sequence ID" value="KAL3852107.1"/>
    <property type="molecule type" value="Genomic_DNA"/>
</dbReference>
<dbReference type="InterPro" id="IPR011333">
    <property type="entry name" value="SKP1/BTB/POZ_sf"/>
</dbReference>